<protein>
    <submittedName>
        <fullName evidence="1">DUF1302 family protein</fullName>
    </submittedName>
</protein>
<name>A0ABX2EU30_9BURK</name>
<sequence length="552" mass="59813">MGTLSLAGLCLPALAFKIDAGSTDLALSLDTTVRYNAAMRTKDQEPALMRKFGIGGGDSLFDKNELALSRLDLYSEFDLAYKGNLGLRISASAWYDHNFPDRNPNVVTSSSYPGNEFNGYVKRYYQGPSAEFLDAFAWGNFKLGSTELNLKAGRLAWLPGEFLMSNGNGLSYSMAPADGQKGDLSPGASAKETALPIAQLAATWQLSPELTLLGQTTLEFRSSRISEGGTFFNAQGDTVLRGPGFVVPGTVRRIDAFEGEKGDIGVGLKWTPPWSDGAFSAWYRKFDDKNPSWPNQIYATAFISPAPGVTLPQGTARAVYAKDIELIGVAYNGVLASWSTGFELNRRRNMPLNTTGLYGSIPRATVNDPTLEGARGDTWHALVSGVRTLNKNPLFDSGVIVLQLDYTRLEKITKNAAMFNGAASGVANRCVDNEVLRGCSTKDALSIGAVFTPTWQQVFPSMDISMPLVALYGLKGVAAAQNTSMVPEKSYLFKGGARLEWVIGRMKHQFDLAYTTRGGPTGVLPGQTALTHTGLANFRDRNYVSFTYQTAF</sequence>
<dbReference type="RefSeq" id="WP_173134390.1">
    <property type="nucleotide sequence ID" value="NZ_JABRWJ010000016.1"/>
</dbReference>
<proteinExistence type="predicted"/>
<organism evidence="1 2">
    <name type="scientific">Pseudaquabacterium terrae</name>
    <dbReference type="NCBI Taxonomy" id="2732868"/>
    <lineage>
        <taxon>Bacteria</taxon>
        <taxon>Pseudomonadati</taxon>
        <taxon>Pseudomonadota</taxon>
        <taxon>Betaproteobacteria</taxon>
        <taxon>Burkholderiales</taxon>
        <taxon>Sphaerotilaceae</taxon>
        <taxon>Pseudaquabacterium</taxon>
    </lineage>
</organism>
<accession>A0ABX2EU30</accession>
<keyword evidence="2" id="KW-1185">Reference proteome</keyword>
<reference evidence="1 2" key="1">
    <citation type="submission" date="2020-05" db="EMBL/GenBank/DDBJ databases">
        <title>Aquincola sp. isolate from soil.</title>
        <authorList>
            <person name="Han J."/>
            <person name="Kim D.-U."/>
        </authorList>
    </citation>
    <scope>NUCLEOTIDE SEQUENCE [LARGE SCALE GENOMIC DNA]</scope>
    <source>
        <strain evidence="1 2">S2</strain>
    </source>
</reference>
<evidence type="ECO:0000313" key="1">
    <source>
        <dbReference type="EMBL" id="NRF71995.1"/>
    </source>
</evidence>
<gene>
    <name evidence="1" type="ORF">HLB44_33925</name>
</gene>
<dbReference type="InterPro" id="IPR010727">
    <property type="entry name" value="DUF1302"/>
</dbReference>
<comment type="caution">
    <text evidence="1">The sequence shown here is derived from an EMBL/GenBank/DDBJ whole genome shotgun (WGS) entry which is preliminary data.</text>
</comment>
<dbReference type="Pfam" id="PF06980">
    <property type="entry name" value="DUF1302"/>
    <property type="match status" value="1"/>
</dbReference>
<evidence type="ECO:0000313" key="2">
    <source>
        <dbReference type="Proteomes" id="UP000737171"/>
    </source>
</evidence>
<dbReference type="EMBL" id="JABRWJ010000016">
    <property type="protein sequence ID" value="NRF71995.1"/>
    <property type="molecule type" value="Genomic_DNA"/>
</dbReference>
<dbReference type="Proteomes" id="UP000737171">
    <property type="component" value="Unassembled WGS sequence"/>
</dbReference>